<dbReference type="InterPro" id="IPR032783">
    <property type="entry name" value="AraC_lig"/>
</dbReference>
<dbReference type="RefSeq" id="WP_007113978.1">
    <property type="nucleotide sequence ID" value="NZ_JH393259.1"/>
</dbReference>
<dbReference type="Proteomes" id="UP000005756">
    <property type="component" value="Unassembled WGS sequence"/>
</dbReference>
<dbReference type="EMBL" id="JH393259">
    <property type="protein sequence ID" value="EHJ91489.1"/>
    <property type="molecule type" value="Genomic_DNA"/>
</dbReference>
<gene>
    <name evidence="3" type="ORF">KUC_3039</name>
</gene>
<evidence type="ECO:0000313" key="4">
    <source>
        <dbReference type="Proteomes" id="UP000005756"/>
    </source>
</evidence>
<dbReference type="Pfam" id="PF12852">
    <property type="entry name" value="Cupin_6"/>
    <property type="match status" value="1"/>
</dbReference>
<feature type="domain" description="AraC-type transcription regulator ligand-binding" evidence="2">
    <location>
        <begin position="5"/>
        <end position="41"/>
    </location>
</feature>
<name>A0A7U9BYE4_9GAMM</name>
<evidence type="ECO:0000313" key="3">
    <source>
        <dbReference type="EMBL" id="EHJ91489.1"/>
    </source>
</evidence>
<evidence type="ECO:0000259" key="2">
    <source>
        <dbReference type="Pfam" id="PF12852"/>
    </source>
</evidence>
<keyword evidence="1" id="KW-0238">DNA-binding</keyword>
<dbReference type="GO" id="GO:0003677">
    <property type="term" value="F:DNA binding"/>
    <property type="evidence" value="ECO:0007669"/>
    <property type="project" value="UniProtKB-KW"/>
</dbReference>
<proteinExistence type="predicted"/>
<protein>
    <recommendedName>
        <fullName evidence="2">AraC-type transcription regulator ligand-binding domain-containing protein</fullName>
    </recommendedName>
</protein>
<sequence length="64" mass="6846">MIDHDFLSEMLRSVRLSGAVFFEVDVAAPWVVAAPPKGKLAQTVVSGAHAGAFLGRHEVDVDAR</sequence>
<reference evidence="3 4" key="1">
    <citation type="submission" date="2011-10" db="EMBL/GenBank/DDBJ databases">
        <authorList>
            <person name="Quillaguamn J."/>
            <person name="Guzmn D."/>
            <person name="Balderrama-Subieta A."/>
            <person name="Cardona-Ortuo C."/>
            <person name="Guevara-Martnez M."/>
            <person name="Callisaya-Quispe N."/>
        </authorList>
    </citation>
    <scope>NUCLEOTIDE SEQUENCE [LARGE SCALE GENOMIC DNA]</scope>
    <source>
        <strain evidence="3 4">LC1</strain>
    </source>
</reference>
<dbReference type="AlphaFoldDB" id="A0A7U9BYE4"/>
<accession>A0A7U9BYE4</accession>
<organism evidence="3 4">
    <name type="scientific">Vreelandella boliviensis LC1</name>
    <dbReference type="NCBI Taxonomy" id="1072583"/>
    <lineage>
        <taxon>Bacteria</taxon>
        <taxon>Pseudomonadati</taxon>
        <taxon>Pseudomonadota</taxon>
        <taxon>Gammaproteobacteria</taxon>
        <taxon>Oceanospirillales</taxon>
        <taxon>Halomonadaceae</taxon>
        <taxon>Vreelandella</taxon>
    </lineage>
</organism>
<evidence type="ECO:0000256" key="1">
    <source>
        <dbReference type="ARBA" id="ARBA00023125"/>
    </source>
</evidence>